<evidence type="ECO:0000256" key="7">
    <source>
        <dbReference type="ARBA" id="ARBA00022967"/>
    </source>
</evidence>
<dbReference type="InterPro" id="IPR051014">
    <property type="entry name" value="Cation_Transport_ATPase_IB"/>
</dbReference>
<keyword evidence="4 12" id="KW-0479">Metal-binding</keyword>
<dbReference type="PROSITE" id="PS50846">
    <property type="entry name" value="HMA_2"/>
    <property type="match status" value="1"/>
</dbReference>
<dbReference type="InterPro" id="IPR023214">
    <property type="entry name" value="HAD_sf"/>
</dbReference>
<dbReference type="SFLD" id="SFLDG00002">
    <property type="entry name" value="C1.7:_P-type_atpase_like"/>
    <property type="match status" value="1"/>
</dbReference>
<gene>
    <name evidence="14" type="ORF">SAMN05444123_11516</name>
</gene>
<sequence length="709" mass="73878">MAAASPLKLQIEGMDCAACALKIEAAMERLPGVSDINVSYAARTLAMNVDQDRTSQRTIEEKIRALGYQPAGSAPGTQPALPTKRAREPWWQGMKARLVFMTGALFATAFVASFFLPKWDTWLYAAAALVSVVPFARRAVAGALAGSPFSIETLMTVAALGAVAIGDAEEAAVVIFLFAVGELLETVAAGRARAGIEALIDLVPRTAFRLGPFGQTESVPVEALAIDDRVVVRPGDRIPSDGVVEDGSSEVNEAPVTGESVPILKEPGAQVFAGSINANGELRVRITHVAADNTIARIIHMVEEAQESKAPTARMIDRFSKYYTPCAMIVAALIIIVPPLAFGGDWMTWIYRGLATLLIACPCALVISTPAAIASGLAASARQGLLIKGGAALETLGKVVTVAFDKTGTLTRGHPKVTDVIALSGSQDDVLAKAAAVERNVSHPLGIAIVEAATERALELPQVFGGGIAVPGKAVTARLKSGFASVGSPRHAAEETDIPADVRGRILALESEGRTVVVLMAGKKMEGLIALRDEPRDDAAEGIRRLKDRGVRVLLLSGDNQRTVTAIASGLGLEAKGELLPDAKLAEIGRLKEAGPVAMVGDGINDAPALATASVGVSMGGGTDVALETADAALLRDRVGGVADLVALSQATLGNIWQNILIALGLKAVFLVTTLFGVTTLWMAILADTGATVLVTANALRLLTYRPSK</sequence>
<dbReference type="Proteomes" id="UP000199615">
    <property type="component" value="Unassembled WGS sequence"/>
</dbReference>
<dbReference type="Pfam" id="PF00702">
    <property type="entry name" value="Hydrolase"/>
    <property type="match status" value="1"/>
</dbReference>
<keyword evidence="9 12" id="KW-0472">Membrane</keyword>
<evidence type="ECO:0000256" key="1">
    <source>
        <dbReference type="ARBA" id="ARBA00004141"/>
    </source>
</evidence>
<keyword evidence="12" id="KW-1003">Cell membrane</keyword>
<evidence type="ECO:0000256" key="5">
    <source>
        <dbReference type="ARBA" id="ARBA00022741"/>
    </source>
</evidence>
<feature type="transmembrane region" description="Helical" evidence="12">
    <location>
        <begin position="98"/>
        <end position="116"/>
    </location>
</feature>
<dbReference type="InterPro" id="IPR059000">
    <property type="entry name" value="ATPase_P-type_domA"/>
</dbReference>
<dbReference type="GO" id="GO:0046872">
    <property type="term" value="F:metal ion binding"/>
    <property type="evidence" value="ECO:0007669"/>
    <property type="project" value="UniProtKB-KW"/>
</dbReference>
<dbReference type="SUPFAM" id="SSF81653">
    <property type="entry name" value="Calcium ATPase, transduction domain A"/>
    <property type="match status" value="1"/>
</dbReference>
<dbReference type="Gene3D" id="2.70.150.10">
    <property type="entry name" value="Calcium-transporting ATPase, cytoplasmic transduction domain A"/>
    <property type="match status" value="1"/>
</dbReference>
<dbReference type="InterPro" id="IPR044492">
    <property type="entry name" value="P_typ_ATPase_HD_dom"/>
</dbReference>
<comment type="subcellular location">
    <subcellularLocation>
        <location evidence="12">Cell membrane</location>
    </subcellularLocation>
    <subcellularLocation>
        <location evidence="1">Membrane</location>
        <topology evidence="1">Multi-pass membrane protein</topology>
    </subcellularLocation>
</comment>
<keyword evidence="6 12" id="KW-0067">ATP-binding</keyword>
<dbReference type="InterPro" id="IPR001757">
    <property type="entry name" value="P_typ_ATPase"/>
</dbReference>
<evidence type="ECO:0000256" key="12">
    <source>
        <dbReference type="RuleBase" id="RU362081"/>
    </source>
</evidence>
<evidence type="ECO:0000256" key="10">
    <source>
        <dbReference type="ARBA" id="ARBA00039097"/>
    </source>
</evidence>
<evidence type="ECO:0000259" key="13">
    <source>
        <dbReference type="PROSITE" id="PS50846"/>
    </source>
</evidence>
<evidence type="ECO:0000256" key="11">
    <source>
        <dbReference type="ARBA" id="ARBA00047308"/>
    </source>
</evidence>
<dbReference type="PANTHER" id="PTHR48085">
    <property type="entry name" value="CADMIUM/ZINC-TRANSPORTING ATPASE HMA2-RELATED"/>
    <property type="match status" value="1"/>
</dbReference>
<keyword evidence="7" id="KW-1278">Translocase</keyword>
<keyword evidence="5 12" id="KW-0547">Nucleotide-binding</keyword>
<comment type="catalytic activity">
    <reaction evidence="11">
        <text>Zn(2+)(in) + ATP + H2O = Zn(2+)(out) + ADP + phosphate + H(+)</text>
        <dbReference type="Rhea" id="RHEA:20621"/>
        <dbReference type="ChEBI" id="CHEBI:15377"/>
        <dbReference type="ChEBI" id="CHEBI:15378"/>
        <dbReference type="ChEBI" id="CHEBI:29105"/>
        <dbReference type="ChEBI" id="CHEBI:30616"/>
        <dbReference type="ChEBI" id="CHEBI:43474"/>
        <dbReference type="ChEBI" id="CHEBI:456216"/>
        <dbReference type="EC" id="7.2.2.12"/>
    </reaction>
</comment>
<dbReference type="SFLD" id="SFLDF00027">
    <property type="entry name" value="p-type_atpase"/>
    <property type="match status" value="1"/>
</dbReference>
<dbReference type="SFLD" id="SFLDS00003">
    <property type="entry name" value="Haloacid_Dehalogenase"/>
    <property type="match status" value="1"/>
</dbReference>
<dbReference type="Gene3D" id="3.40.50.1000">
    <property type="entry name" value="HAD superfamily/HAD-like"/>
    <property type="match status" value="1"/>
</dbReference>
<feature type="transmembrane region" description="Helical" evidence="12">
    <location>
        <begin position="322"/>
        <end position="342"/>
    </location>
</feature>
<dbReference type="GO" id="GO:0015086">
    <property type="term" value="F:cadmium ion transmembrane transporter activity"/>
    <property type="evidence" value="ECO:0007669"/>
    <property type="project" value="TreeGrafter"/>
</dbReference>
<dbReference type="Gene3D" id="3.30.70.100">
    <property type="match status" value="1"/>
</dbReference>
<dbReference type="InterPro" id="IPR008250">
    <property type="entry name" value="ATPase_P-typ_transduc_dom_A_sf"/>
</dbReference>
<dbReference type="PRINTS" id="PR00941">
    <property type="entry name" value="CDATPASE"/>
</dbReference>
<feature type="domain" description="HMA" evidence="13">
    <location>
        <begin position="5"/>
        <end position="71"/>
    </location>
</feature>
<dbReference type="Pfam" id="PF00403">
    <property type="entry name" value="HMA"/>
    <property type="match status" value="1"/>
</dbReference>
<evidence type="ECO:0000256" key="2">
    <source>
        <dbReference type="ARBA" id="ARBA00006024"/>
    </source>
</evidence>
<feature type="transmembrane region" description="Helical" evidence="12">
    <location>
        <begin position="354"/>
        <end position="379"/>
    </location>
</feature>
<protein>
    <recommendedName>
        <fullName evidence="10">P-type Zn(2+) transporter</fullName>
        <ecNumber evidence="10">7.2.2.12</ecNumber>
    </recommendedName>
</protein>
<dbReference type="PANTHER" id="PTHR48085:SF5">
    <property type="entry name" value="CADMIUM_ZINC-TRANSPORTING ATPASE HMA4-RELATED"/>
    <property type="match status" value="1"/>
</dbReference>
<dbReference type="OrthoDB" id="391538at2"/>
<dbReference type="SUPFAM" id="SSF55008">
    <property type="entry name" value="HMA, heavy metal-associated domain"/>
    <property type="match status" value="1"/>
</dbReference>
<dbReference type="GO" id="GO:0016463">
    <property type="term" value="F:P-type zinc transporter activity"/>
    <property type="evidence" value="ECO:0007669"/>
    <property type="project" value="UniProtKB-EC"/>
</dbReference>
<dbReference type="CDD" id="cd00371">
    <property type="entry name" value="HMA"/>
    <property type="match status" value="1"/>
</dbReference>
<keyword evidence="3 12" id="KW-0812">Transmembrane</keyword>
<dbReference type="FunFam" id="2.70.150.10:FF:000002">
    <property type="entry name" value="Copper-transporting ATPase 1, putative"/>
    <property type="match status" value="1"/>
</dbReference>
<reference evidence="15" key="1">
    <citation type="submission" date="2016-10" db="EMBL/GenBank/DDBJ databases">
        <authorList>
            <person name="Varghese N."/>
            <person name="Submissions S."/>
        </authorList>
    </citation>
    <scope>NUCLEOTIDE SEQUENCE [LARGE SCALE GENOMIC DNA]</scope>
    <source>
        <strain evidence="15">DSM 123</strain>
    </source>
</reference>
<keyword evidence="15" id="KW-1185">Reference proteome</keyword>
<evidence type="ECO:0000313" key="14">
    <source>
        <dbReference type="EMBL" id="SEP33143.1"/>
    </source>
</evidence>
<evidence type="ECO:0000256" key="4">
    <source>
        <dbReference type="ARBA" id="ARBA00022723"/>
    </source>
</evidence>
<dbReference type="InterPro" id="IPR023298">
    <property type="entry name" value="ATPase_P-typ_TM_dom_sf"/>
</dbReference>
<dbReference type="GO" id="GO:0005886">
    <property type="term" value="C:plasma membrane"/>
    <property type="evidence" value="ECO:0007669"/>
    <property type="project" value="UniProtKB-SubCell"/>
</dbReference>
<dbReference type="InterPro" id="IPR036163">
    <property type="entry name" value="HMA_dom_sf"/>
</dbReference>
<evidence type="ECO:0000256" key="9">
    <source>
        <dbReference type="ARBA" id="ARBA00023136"/>
    </source>
</evidence>
<dbReference type="AlphaFoldDB" id="A0A1H8X088"/>
<dbReference type="GO" id="GO:0016887">
    <property type="term" value="F:ATP hydrolysis activity"/>
    <property type="evidence" value="ECO:0007669"/>
    <property type="project" value="InterPro"/>
</dbReference>
<evidence type="ECO:0000256" key="6">
    <source>
        <dbReference type="ARBA" id="ARBA00022840"/>
    </source>
</evidence>
<dbReference type="PRINTS" id="PR00119">
    <property type="entry name" value="CATATPASE"/>
</dbReference>
<dbReference type="NCBIfam" id="TIGR01525">
    <property type="entry name" value="ATPase-IB_hvy"/>
    <property type="match status" value="1"/>
</dbReference>
<dbReference type="GO" id="GO:0005524">
    <property type="term" value="F:ATP binding"/>
    <property type="evidence" value="ECO:0007669"/>
    <property type="project" value="UniProtKB-UniRule"/>
</dbReference>
<dbReference type="Pfam" id="PF00122">
    <property type="entry name" value="E1-E2_ATPase"/>
    <property type="match status" value="1"/>
</dbReference>
<accession>A0A1H8X088</accession>
<dbReference type="InterPro" id="IPR023299">
    <property type="entry name" value="ATPase_P-typ_cyto_dom_N"/>
</dbReference>
<dbReference type="SUPFAM" id="SSF56784">
    <property type="entry name" value="HAD-like"/>
    <property type="match status" value="1"/>
</dbReference>
<dbReference type="EMBL" id="FODT01000015">
    <property type="protein sequence ID" value="SEP33143.1"/>
    <property type="molecule type" value="Genomic_DNA"/>
</dbReference>
<evidence type="ECO:0000313" key="15">
    <source>
        <dbReference type="Proteomes" id="UP000199615"/>
    </source>
</evidence>
<evidence type="ECO:0000256" key="3">
    <source>
        <dbReference type="ARBA" id="ARBA00022692"/>
    </source>
</evidence>
<feature type="transmembrane region" description="Helical" evidence="12">
    <location>
        <begin position="656"/>
        <end position="676"/>
    </location>
</feature>
<dbReference type="Gene3D" id="3.40.1110.10">
    <property type="entry name" value="Calcium-transporting ATPase, cytoplasmic domain N"/>
    <property type="match status" value="1"/>
</dbReference>
<comment type="similarity">
    <text evidence="2 12">Belongs to the cation transport ATPase (P-type) (TC 3.A.3) family. Type IB subfamily.</text>
</comment>
<dbReference type="InterPro" id="IPR027256">
    <property type="entry name" value="P-typ_ATPase_IB"/>
</dbReference>
<dbReference type="InterPro" id="IPR006121">
    <property type="entry name" value="HMA_dom"/>
</dbReference>
<dbReference type="RefSeq" id="WP_062313577.1">
    <property type="nucleotide sequence ID" value="NZ_FODT01000015.1"/>
</dbReference>
<keyword evidence="8 12" id="KW-1133">Transmembrane helix</keyword>
<dbReference type="EC" id="7.2.2.12" evidence="10"/>
<dbReference type="SUPFAM" id="SSF81665">
    <property type="entry name" value="Calcium ATPase, transmembrane domain M"/>
    <property type="match status" value="1"/>
</dbReference>
<name>A0A1H8X088_9BRAD</name>
<dbReference type="NCBIfam" id="TIGR01512">
    <property type="entry name" value="ATPase-IB2_Cd"/>
    <property type="match status" value="1"/>
</dbReference>
<proteinExistence type="inferred from homology"/>
<dbReference type="InterPro" id="IPR018303">
    <property type="entry name" value="ATPase_P-typ_P_site"/>
</dbReference>
<dbReference type="NCBIfam" id="TIGR01494">
    <property type="entry name" value="ATPase_P-type"/>
    <property type="match status" value="1"/>
</dbReference>
<evidence type="ECO:0000256" key="8">
    <source>
        <dbReference type="ARBA" id="ARBA00022989"/>
    </source>
</evidence>
<dbReference type="InterPro" id="IPR036412">
    <property type="entry name" value="HAD-like_sf"/>
</dbReference>
<organism evidence="14 15">
    <name type="scientific">Rhodopseudomonas pseudopalustris</name>
    <dbReference type="NCBI Taxonomy" id="1513892"/>
    <lineage>
        <taxon>Bacteria</taxon>
        <taxon>Pseudomonadati</taxon>
        <taxon>Pseudomonadota</taxon>
        <taxon>Alphaproteobacteria</taxon>
        <taxon>Hyphomicrobiales</taxon>
        <taxon>Nitrobacteraceae</taxon>
        <taxon>Rhodopseudomonas</taxon>
    </lineage>
</organism>
<dbReference type="PROSITE" id="PS00154">
    <property type="entry name" value="ATPASE_E1_E2"/>
    <property type="match status" value="1"/>
</dbReference>